<feature type="transmembrane region" description="Helical" evidence="1">
    <location>
        <begin position="12"/>
        <end position="31"/>
    </location>
</feature>
<dbReference type="RefSeq" id="WP_315343356.1">
    <property type="nucleotide sequence ID" value="NZ_JAVDZE010000007.1"/>
</dbReference>
<evidence type="ECO:0000313" key="3">
    <source>
        <dbReference type="Proteomes" id="UP001245683"/>
    </source>
</evidence>
<gene>
    <name evidence="2" type="ORF">RBI02_09400</name>
</gene>
<proteinExistence type="predicted"/>
<protein>
    <submittedName>
        <fullName evidence="2">Uncharacterized protein</fullName>
    </submittedName>
</protein>
<accession>A0AAE4NXY9</accession>
<keyword evidence="3" id="KW-1185">Reference proteome</keyword>
<keyword evidence="1" id="KW-0472">Membrane</keyword>
<keyword evidence="1" id="KW-1133">Transmembrane helix</keyword>
<comment type="caution">
    <text evidence="2">The sequence shown here is derived from an EMBL/GenBank/DDBJ whole genome shotgun (WGS) entry which is preliminary data.</text>
</comment>
<dbReference type="EMBL" id="JAVDZE010000007">
    <property type="protein sequence ID" value="MDV3104745.1"/>
    <property type="molecule type" value="Genomic_DNA"/>
</dbReference>
<keyword evidence="1" id="KW-0812">Transmembrane</keyword>
<reference evidence="2 3" key="1">
    <citation type="submission" date="2023-08" db="EMBL/GenBank/DDBJ databases">
        <title>Draft genome sequence of Thermococcus waiotapuensis WT1T, a thermophilic sulphur-dependent archaeon from order Thermococcales.</title>
        <authorList>
            <person name="Manners S.H."/>
            <person name="Carere C.R."/>
            <person name="Dhami M.K."/>
            <person name="Dobson R.C.J."/>
            <person name="Stott M.B."/>
        </authorList>
    </citation>
    <scope>NUCLEOTIDE SEQUENCE [LARGE SCALE GENOMIC DNA]</scope>
    <source>
        <strain evidence="2 3">WT1</strain>
    </source>
</reference>
<sequence>MRVKGEDTMRKVYVASVVMTALSLFWPVLYGNIAILRRIPGNPALQAVAGMLVFGSMAYFTYEEEMREEFTAS</sequence>
<dbReference type="Proteomes" id="UP001245683">
    <property type="component" value="Unassembled WGS sequence"/>
</dbReference>
<feature type="transmembrane region" description="Helical" evidence="1">
    <location>
        <begin position="43"/>
        <end position="62"/>
    </location>
</feature>
<dbReference type="AlphaFoldDB" id="A0AAE4NXY9"/>
<evidence type="ECO:0000256" key="1">
    <source>
        <dbReference type="SAM" id="Phobius"/>
    </source>
</evidence>
<evidence type="ECO:0000313" key="2">
    <source>
        <dbReference type="EMBL" id="MDV3104745.1"/>
    </source>
</evidence>
<name>A0AAE4NXY9_9EURY</name>
<organism evidence="2 3">
    <name type="scientific">Thermococcus waiotapuensis</name>
    <dbReference type="NCBI Taxonomy" id="90909"/>
    <lineage>
        <taxon>Archaea</taxon>
        <taxon>Methanobacteriati</taxon>
        <taxon>Methanobacteriota</taxon>
        <taxon>Thermococci</taxon>
        <taxon>Thermococcales</taxon>
        <taxon>Thermococcaceae</taxon>
        <taxon>Thermococcus</taxon>
    </lineage>
</organism>